<reference evidence="5" key="1">
    <citation type="journal article" date="2015" name="Nature">
        <title>Complex archaea that bridge the gap between prokaryotes and eukaryotes.</title>
        <authorList>
            <person name="Spang A."/>
            <person name="Saw J.H."/>
            <person name="Jorgensen S.L."/>
            <person name="Zaremba-Niedzwiedzka K."/>
            <person name="Martijn J."/>
            <person name="Lind A.E."/>
            <person name="van Eijk R."/>
            <person name="Schleper C."/>
            <person name="Guy L."/>
            <person name="Ettema T.J."/>
        </authorList>
    </citation>
    <scope>NUCLEOTIDE SEQUENCE</scope>
</reference>
<organism evidence="5">
    <name type="scientific">marine sediment metagenome</name>
    <dbReference type="NCBI Taxonomy" id="412755"/>
    <lineage>
        <taxon>unclassified sequences</taxon>
        <taxon>metagenomes</taxon>
        <taxon>ecological metagenomes</taxon>
    </lineage>
</organism>
<dbReference type="InterPro" id="IPR002833">
    <property type="entry name" value="PTH2"/>
</dbReference>
<gene>
    <name evidence="5" type="ORF">LCGC14_1563640</name>
</gene>
<sequence>MIKQVIVIRKDLNMRKGKMCAQTAHASMKVLLDKMDFDTKTVKDENGKRDMPVIRHFLDDNTLLWLADKFTKIVASCDSKEELVYLYTKAKKAKLPCAIIEDSGQTEFKEVCPECEGDGIMNYEANSFMYKCRTCKGIRKINKPTLTAVAIGPAQEEDIDKITGYLKLL</sequence>
<evidence type="ECO:0000256" key="2">
    <source>
        <dbReference type="ARBA" id="ARBA00022801"/>
    </source>
</evidence>
<evidence type="ECO:0000313" key="5">
    <source>
        <dbReference type="EMBL" id="KKM41380.1"/>
    </source>
</evidence>
<accession>A0A0F9LMD9</accession>
<dbReference type="EMBL" id="LAZR01012105">
    <property type="protein sequence ID" value="KKM41380.1"/>
    <property type="molecule type" value="Genomic_DNA"/>
</dbReference>
<evidence type="ECO:0000256" key="4">
    <source>
        <dbReference type="ARBA" id="ARBA00048707"/>
    </source>
</evidence>
<keyword evidence="2" id="KW-0378">Hydrolase</keyword>
<proteinExistence type="inferred from homology"/>
<dbReference type="AlphaFoldDB" id="A0A0F9LMD9"/>
<comment type="similarity">
    <text evidence="3">Belongs to the PTH2 family.</text>
</comment>
<dbReference type="GO" id="GO:0004045">
    <property type="term" value="F:peptidyl-tRNA hydrolase activity"/>
    <property type="evidence" value="ECO:0007669"/>
    <property type="project" value="UniProtKB-EC"/>
</dbReference>
<dbReference type="PANTHER" id="PTHR12649">
    <property type="entry name" value="PEPTIDYL-TRNA HYDROLASE 2"/>
    <property type="match status" value="1"/>
</dbReference>
<dbReference type="EC" id="3.1.1.29" evidence="1"/>
<dbReference type="PANTHER" id="PTHR12649:SF11">
    <property type="entry name" value="PEPTIDYL-TRNA HYDROLASE 2, MITOCHONDRIAL"/>
    <property type="match status" value="1"/>
</dbReference>
<comment type="caution">
    <text evidence="5">The sequence shown here is derived from an EMBL/GenBank/DDBJ whole genome shotgun (WGS) entry which is preliminary data.</text>
</comment>
<dbReference type="Gene3D" id="3.40.1490.10">
    <property type="entry name" value="Bit1"/>
    <property type="match status" value="1"/>
</dbReference>
<dbReference type="GO" id="GO:0005829">
    <property type="term" value="C:cytosol"/>
    <property type="evidence" value="ECO:0007669"/>
    <property type="project" value="TreeGrafter"/>
</dbReference>
<dbReference type="InterPro" id="IPR023476">
    <property type="entry name" value="Pep_tRNA_hydro_II_dom_sf"/>
</dbReference>
<comment type="catalytic activity">
    <reaction evidence="4">
        <text>an N-acyl-L-alpha-aminoacyl-tRNA + H2O = an N-acyl-L-amino acid + a tRNA + H(+)</text>
        <dbReference type="Rhea" id="RHEA:54448"/>
        <dbReference type="Rhea" id="RHEA-COMP:10123"/>
        <dbReference type="Rhea" id="RHEA-COMP:13883"/>
        <dbReference type="ChEBI" id="CHEBI:15377"/>
        <dbReference type="ChEBI" id="CHEBI:15378"/>
        <dbReference type="ChEBI" id="CHEBI:59874"/>
        <dbReference type="ChEBI" id="CHEBI:78442"/>
        <dbReference type="ChEBI" id="CHEBI:138191"/>
        <dbReference type="EC" id="3.1.1.29"/>
    </reaction>
</comment>
<dbReference type="Pfam" id="PF01981">
    <property type="entry name" value="PTH2"/>
    <property type="match status" value="2"/>
</dbReference>
<evidence type="ECO:0000256" key="3">
    <source>
        <dbReference type="ARBA" id="ARBA00038050"/>
    </source>
</evidence>
<dbReference type="SUPFAM" id="SSF102462">
    <property type="entry name" value="Peptidyl-tRNA hydrolase II"/>
    <property type="match status" value="2"/>
</dbReference>
<name>A0A0F9LMD9_9ZZZZ</name>
<protein>
    <recommendedName>
        <fullName evidence="1">peptidyl-tRNA hydrolase</fullName>
        <ecNumber evidence="1">3.1.1.29</ecNumber>
    </recommendedName>
</protein>
<evidence type="ECO:0000256" key="1">
    <source>
        <dbReference type="ARBA" id="ARBA00013260"/>
    </source>
</evidence>